<name>A0A0J7K0W8_LASNI</name>
<reference evidence="2 3" key="1">
    <citation type="submission" date="2015-04" db="EMBL/GenBank/DDBJ databases">
        <title>Lasius niger genome sequencing.</title>
        <authorList>
            <person name="Konorov E.A."/>
            <person name="Nikitin M.A."/>
            <person name="Kirill M.V."/>
            <person name="Chang P."/>
        </authorList>
    </citation>
    <scope>NUCLEOTIDE SEQUENCE [LARGE SCALE GENOMIC DNA]</scope>
    <source>
        <tissue evidence="2">Whole</tissue>
    </source>
</reference>
<dbReference type="PaxDb" id="67767-A0A0J7K0W8"/>
<evidence type="ECO:0000256" key="1">
    <source>
        <dbReference type="SAM" id="MobiDB-lite"/>
    </source>
</evidence>
<protein>
    <submittedName>
        <fullName evidence="2">Uncharacterized protein</fullName>
    </submittedName>
</protein>
<evidence type="ECO:0000313" key="2">
    <source>
        <dbReference type="EMBL" id="KMQ83949.1"/>
    </source>
</evidence>
<evidence type="ECO:0000313" key="3">
    <source>
        <dbReference type="Proteomes" id="UP000036403"/>
    </source>
</evidence>
<gene>
    <name evidence="2" type="ORF">RF55_18734</name>
</gene>
<sequence>MQLDASDPAGNEASEKENCKKNPKIAVSLALSNGQTITGGNGGSVLRTEGGELAVASGGNSGSMAVTARFDARRLKKLTVGKPNEWTTLLGTNNEVLLKVAPGKSGKTAILKAGTMGFSGINPPNLPSEGDVLSFEIPGALGERGIIFNGDPAAPLILGGKGGSTAYGHGGLGGVLVQNSAQHATGYGSGGGGAATGENSPRNPGGLCGLALLSACDQLTIVDKINDPECKWDHFLRSSKNVKAINQTVGKPDGISRPISGLSSRLGRVDTERLAIIRIKVSGAPNVIRRYAKLYYVGGGSEEGVLVETSQGQYAPYQIRWIPNQTLVAALKKHDEIQPNARVCMGWVHPQLDNPKINICVGRVTAEGMPEEFPYQTWAYCADPKSKKDLTPRYMPIFRETSWGT</sequence>
<dbReference type="AlphaFoldDB" id="A0A0J7K0W8"/>
<dbReference type="Proteomes" id="UP000036403">
    <property type="component" value="Unassembled WGS sequence"/>
</dbReference>
<accession>A0A0J7K0W8</accession>
<dbReference type="EMBL" id="LBMM01017856">
    <property type="protein sequence ID" value="KMQ83949.1"/>
    <property type="molecule type" value="Genomic_DNA"/>
</dbReference>
<proteinExistence type="predicted"/>
<comment type="caution">
    <text evidence="2">The sequence shown here is derived from an EMBL/GenBank/DDBJ whole genome shotgun (WGS) entry which is preliminary data.</text>
</comment>
<feature type="region of interest" description="Disordered" evidence="1">
    <location>
        <begin position="1"/>
        <end position="20"/>
    </location>
</feature>
<organism evidence="2 3">
    <name type="scientific">Lasius niger</name>
    <name type="common">Black garden ant</name>
    <dbReference type="NCBI Taxonomy" id="67767"/>
    <lineage>
        <taxon>Eukaryota</taxon>
        <taxon>Metazoa</taxon>
        <taxon>Ecdysozoa</taxon>
        <taxon>Arthropoda</taxon>
        <taxon>Hexapoda</taxon>
        <taxon>Insecta</taxon>
        <taxon>Pterygota</taxon>
        <taxon>Neoptera</taxon>
        <taxon>Endopterygota</taxon>
        <taxon>Hymenoptera</taxon>
        <taxon>Apocrita</taxon>
        <taxon>Aculeata</taxon>
        <taxon>Formicoidea</taxon>
        <taxon>Formicidae</taxon>
        <taxon>Formicinae</taxon>
        <taxon>Lasius</taxon>
        <taxon>Lasius</taxon>
    </lineage>
</organism>
<keyword evidence="3" id="KW-1185">Reference proteome</keyword>